<keyword evidence="1" id="KW-0378">Hydrolase</keyword>
<proteinExistence type="inferred from homology"/>
<protein>
    <recommendedName>
        <fullName evidence="1">ATP-dependent DNA helicase</fullName>
        <ecNumber evidence="1">5.6.2.3</ecNumber>
    </recommendedName>
</protein>
<reference evidence="3" key="1">
    <citation type="submission" date="2021-02" db="EMBL/GenBank/DDBJ databases">
        <authorList>
            <person name="Nowell W R."/>
        </authorList>
    </citation>
    <scope>NUCLEOTIDE SEQUENCE</scope>
</reference>
<keyword evidence="1" id="KW-0547">Nucleotide-binding</keyword>
<dbReference type="GO" id="GO:0005524">
    <property type="term" value="F:ATP binding"/>
    <property type="evidence" value="ECO:0007669"/>
    <property type="project" value="UniProtKB-KW"/>
</dbReference>
<keyword evidence="1" id="KW-0067">ATP-binding</keyword>
<dbReference type="GO" id="GO:0006310">
    <property type="term" value="P:DNA recombination"/>
    <property type="evidence" value="ECO:0007669"/>
    <property type="project" value="UniProtKB-KW"/>
</dbReference>
<dbReference type="GO" id="GO:0043139">
    <property type="term" value="F:5'-3' DNA helicase activity"/>
    <property type="evidence" value="ECO:0007669"/>
    <property type="project" value="UniProtKB-EC"/>
</dbReference>
<organism evidence="3 5">
    <name type="scientific">Rotaria socialis</name>
    <dbReference type="NCBI Taxonomy" id="392032"/>
    <lineage>
        <taxon>Eukaryota</taxon>
        <taxon>Metazoa</taxon>
        <taxon>Spiralia</taxon>
        <taxon>Gnathifera</taxon>
        <taxon>Rotifera</taxon>
        <taxon>Eurotatoria</taxon>
        <taxon>Bdelloidea</taxon>
        <taxon>Philodinida</taxon>
        <taxon>Philodinidae</taxon>
        <taxon>Rotaria</taxon>
    </lineage>
</organism>
<evidence type="ECO:0000313" key="3">
    <source>
        <dbReference type="EMBL" id="CAF3454392.1"/>
    </source>
</evidence>
<dbReference type="SUPFAM" id="SSF52540">
    <property type="entry name" value="P-loop containing nucleoside triphosphate hydrolases"/>
    <property type="match status" value="1"/>
</dbReference>
<gene>
    <name evidence="3" type="ORF">KIK155_LOCUS12620</name>
    <name evidence="4" type="ORF">TOA249_LOCUS9239</name>
</gene>
<feature type="domain" description="DNA helicase Pif1-like DEAD-box helicase" evidence="2">
    <location>
        <begin position="5"/>
        <end position="215"/>
    </location>
</feature>
<dbReference type="GO" id="GO:0016787">
    <property type="term" value="F:hydrolase activity"/>
    <property type="evidence" value="ECO:0007669"/>
    <property type="project" value="UniProtKB-KW"/>
</dbReference>
<dbReference type="Proteomes" id="UP000663865">
    <property type="component" value="Unassembled WGS sequence"/>
</dbReference>
<keyword evidence="1" id="KW-0234">DNA repair</keyword>
<dbReference type="InterPro" id="IPR010285">
    <property type="entry name" value="DNA_helicase_pif1-like_DEAD"/>
</dbReference>
<dbReference type="PANTHER" id="PTHR10492">
    <property type="match status" value="1"/>
</dbReference>
<comment type="catalytic activity">
    <reaction evidence="1">
        <text>ATP + H2O = ADP + phosphate + H(+)</text>
        <dbReference type="Rhea" id="RHEA:13065"/>
        <dbReference type="ChEBI" id="CHEBI:15377"/>
        <dbReference type="ChEBI" id="CHEBI:15378"/>
        <dbReference type="ChEBI" id="CHEBI:30616"/>
        <dbReference type="ChEBI" id="CHEBI:43474"/>
        <dbReference type="ChEBI" id="CHEBI:456216"/>
        <dbReference type="EC" id="5.6.2.3"/>
    </reaction>
</comment>
<dbReference type="AlphaFoldDB" id="A0A818E613"/>
<dbReference type="EMBL" id="CAJNYV010002086">
    <property type="protein sequence ID" value="CAF3454392.1"/>
    <property type="molecule type" value="Genomic_DNA"/>
</dbReference>
<dbReference type="EC" id="5.6.2.3" evidence="1"/>
<dbReference type="InterPro" id="IPR027417">
    <property type="entry name" value="P-loop_NTPase"/>
</dbReference>
<dbReference type="PANTHER" id="PTHR10492:SF57">
    <property type="entry name" value="ATP-DEPENDENT DNA HELICASE"/>
    <property type="match status" value="1"/>
</dbReference>
<evidence type="ECO:0000259" key="2">
    <source>
        <dbReference type="Pfam" id="PF05970"/>
    </source>
</evidence>
<sequence>MYETLNEAQRLAVDKILGAYYRRSATTGSCFFIDGSGGTGKIYLYNTLCHLFKGKCVSVLTVAWTGIAANLLTEGRTVNSRFKLPVSLLETSTSNIRPNTKEADTIGKADVVIWDETLMTPSYALKAVDILLRDIMNINIPFGGKVGVLGVDFRQVLSVVRFANRSQLVSASLKSSELWPYFKTIHLSKNMRTGLSEEEFLEWLIKLDNGGLPATEK</sequence>
<comment type="similarity">
    <text evidence="1">Belongs to the helicase family.</text>
</comment>
<evidence type="ECO:0000256" key="1">
    <source>
        <dbReference type="RuleBase" id="RU363044"/>
    </source>
</evidence>
<comment type="cofactor">
    <cofactor evidence="1">
        <name>Mg(2+)</name>
        <dbReference type="ChEBI" id="CHEBI:18420"/>
    </cofactor>
</comment>
<keyword evidence="1" id="KW-0227">DNA damage</keyword>
<keyword evidence="1" id="KW-0233">DNA recombination</keyword>
<dbReference type="Gene3D" id="3.40.50.300">
    <property type="entry name" value="P-loop containing nucleotide triphosphate hydrolases"/>
    <property type="match status" value="1"/>
</dbReference>
<name>A0A818E613_9BILA</name>
<keyword evidence="1" id="KW-0347">Helicase</keyword>
<dbReference type="GO" id="GO:0000723">
    <property type="term" value="P:telomere maintenance"/>
    <property type="evidence" value="ECO:0007669"/>
    <property type="project" value="InterPro"/>
</dbReference>
<evidence type="ECO:0000313" key="4">
    <source>
        <dbReference type="EMBL" id="CAF4580631.1"/>
    </source>
</evidence>
<dbReference type="GO" id="GO:0006281">
    <property type="term" value="P:DNA repair"/>
    <property type="evidence" value="ECO:0007669"/>
    <property type="project" value="UniProtKB-KW"/>
</dbReference>
<dbReference type="EMBL" id="CAJOBS010000455">
    <property type="protein sequence ID" value="CAF4580631.1"/>
    <property type="molecule type" value="Genomic_DNA"/>
</dbReference>
<evidence type="ECO:0000313" key="5">
    <source>
        <dbReference type="Proteomes" id="UP000663865"/>
    </source>
</evidence>
<accession>A0A818E613</accession>
<comment type="caution">
    <text evidence="3">The sequence shown here is derived from an EMBL/GenBank/DDBJ whole genome shotgun (WGS) entry which is preliminary data.</text>
</comment>
<dbReference type="Pfam" id="PF05970">
    <property type="entry name" value="PIF1"/>
    <property type="match status" value="1"/>
</dbReference>
<dbReference type="Proteomes" id="UP000663838">
    <property type="component" value="Unassembled WGS sequence"/>
</dbReference>